<reference evidence="2" key="1">
    <citation type="submission" date="2020-12" db="EMBL/GenBank/DDBJ databases">
        <title>Leucobacter sp. CAS2, isolated from Chromium sludge.</title>
        <authorList>
            <person name="Xu Z."/>
        </authorList>
    </citation>
    <scope>NUCLEOTIDE SEQUENCE</scope>
    <source>
        <strain evidence="2">CSA2</strain>
    </source>
</reference>
<dbReference type="EMBL" id="JAEHOI010000001">
    <property type="protein sequence ID" value="MBK0420596.1"/>
    <property type="molecule type" value="Genomic_DNA"/>
</dbReference>
<gene>
    <name evidence="2" type="ORF">JD292_00685</name>
</gene>
<dbReference type="AlphaFoldDB" id="A0A934Q9W0"/>
<comment type="caution">
    <text evidence="2">The sequence shown here is derived from an EMBL/GenBank/DDBJ whole genome shotgun (WGS) entry which is preliminary data.</text>
</comment>
<proteinExistence type="predicted"/>
<sequence length="400" mass="45254">MNDKPLNVDIVSFDNLQAIFDTEDALLNAPEKPKKITSTDRLERSFVEILEFVREHGREPSATTREIAERKLGARLEGIRGNPEKVELLRDLDELGLLDEPEAPASLEDLLSLDSIGDGLGLLDDPSGLHDVAALPVDRRTHSETGQGAQREKCEDFDQFEPLFKQKHAELAEGAARLIPFRGGQTIREGAFFVLNGMMMFVAEVREPEYKKTTVRENRRERLRLIFENGTESAMYRQSLNIRFGEGDGGYEVVPVSYEELLADDVATGWVYVLRSLSDDPQISMRKNLYKIGFSTTPVEKRIANAKNEPTYLMAPVEIVETYRTYNMKTSALEHLLHRVFAGARLRINQTGTDGRSYNVTEWFEVPLHVIRQAIELITNGEIVDYSYATDLRSLVPTMS</sequence>
<dbReference type="InterPro" id="IPR018306">
    <property type="entry name" value="Phage_T5_Orf172_DNA-bd"/>
</dbReference>
<accession>A0A934Q9W0</accession>
<name>A0A934Q9W0_9MICO</name>
<dbReference type="Proteomes" id="UP000618733">
    <property type="component" value="Unassembled WGS sequence"/>
</dbReference>
<organism evidence="2 3">
    <name type="scientific">Leucobacter edaphi</name>
    <dbReference type="NCBI Taxonomy" id="2796472"/>
    <lineage>
        <taxon>Bacteria</taxon>
        <taxon>Bacillati</taxon>
        <taxon>Actinomycetota</taxon>
        <taxon>Actinomycetes</taxon>
        <taxon>Micrococcales</taxon>
        <taxon>Microbacteriaceae</taxon>
        <taxon>Leucobacter</taxon>
    </lineage>
</organism>
<dbReference type="SMART" id="SM00974">
    <property type="entry name" value="T5orf172"/>
    <property type="match status" value="1"/>
</dbReference>
<keyword evidence="3" id="KW-1185">Reference proteome</keyword>
<protein>
    <submittedName>
        <fullName evidence="2">GIY-YIG nuclease family protein</fullName>
    </submittedName>
</protein>
<feature type="domain" description="Bacteriophage T5 Orf172 DNA-binding" evidence="1">
    <location>
        <begin position="284"/>
        <end position="378"/>
    </location>
</feature>
<evidence type="ECO:0000259" key="1">
    <source>
        <dbReference type="SMART" id="SM00974"/>
    </source>
</evidence>
<evidence type="ECO:0000313" key="3">
    <source>
        <dbReference type="Proteomes" id="UP000618733"/>
    </source>
</evidence>
<evidence type="ECO:0000313" key="2">
    <source>
        <dbReference type="EMBL" id="MBK0420596.1"/>
    </source>
</evidence>
<dbReference type="RefSeq" id="WP_200130808.1">
    <property type="nucleotide sequence ID" value="NZ_JAEHOI010000001.1"/>
</dbReference>
<dbReference type="Pfam" id="PF13455">
    <property type="entry name" value="MUG113"/>
    <property type="match status" value="1"/>
</dbReference>